<accession>G8YCZ8</accession>
<dbReference type="InParanoid" id="G8YCZ8"/>
<dbReference type="eggNOG" id="KOG4313">
    <property type="taxonomic scope" value="Eukaryota"/>
</dbReference>
<organism evidence="2 3">
    <name type="scientific">Pichia sorbitophila (strain ATCC MYA-4447 / BCRC 22081 / CBS 7064 / NBRC 10061 / NRRL Y-12695)</name>
    <name type="common">Hybrid yeast</name>
    <dbReference type="NCBI Taxonomy" id="559304"/>
    <lineage>
        <taxon>Eukaryota</taxon>
        <taxon>Fungi</taxon>
        <taxon>Dikarya</taxon>
        <taxon>Ascomycota</taxon>
        <taxon>Saccharomycotina</taxon>
        <taxon>Pichiomycetes</taxon>
        <taxon>Debaryomycetaceae</taxon>
        <taxon>Millerozyma</taxon>
    </lineage>
</organism>
<feature type="domain" description="Nudix hydrolase" evidence="1">
    <location>
        <begin position="128"/>
        <end position="274"/>
    </location>
</feature>
<dbReference type="FunFam" id="3.90.79.10:FF:000019">
    <property type="entry name" value="Thiamin pyrophosphokinase, putative"/>
    <property type="match status" value="1"/>
</dbReference>
<dbReference type="FunCoup" id="G8YCZ8">
    <property type="interactions" value="98"/>
</dbReference>
<dbReference type="Pfam" id="PF15916">
    <property type="entry name" value="DUF4743"/>
    <property type="match status" value="1"/>
</dbReference>
<dbReference type="InterPro" id="IPR015797">
    <property type="entry name" value="NUDIX_hydrolase-like_dom_sf"/>
</dbReference>
<name>G8YCZ8_PICSO</name>
<dbReference type="SUPFAM" id="SSF55811">
    <property type="entry name" value="Nudix"/>
    <property type="match status" value="1"/>
</dbReference>
<protein>
    <submittedName>
        <fullName evidence="2">Piso0_002579 protein</fullName>
    </submittedName>
</protein>
<evidence type="ECO:0000313" key="2">
    <source>
        <dbReference type="EMBL" id="CCE82829.1"/>
    </source>
</evidence>
<keyword evidence="3" id="KW-1185">Reference proteome</keyword>
<dbReference type="HOGENOM" id="CLU_048013_0_1_1"/>
<dbReference type="Proteomes" id="UP000005222">
    <property type="component" value="Chromosome J"/>
</dbReference>
<dbReference type="EMBL" id="FO082050">
    <property type="protein sequence ID" value="CCE82829.1"/>
    <property type="molecule type" value="Genomic_DNA"/>
</dbReference>
<dbReference type="STRING" id="559304.G8YCZ8"/>
<gene>
    <name evidence="2" type="primary">Piso0_002579</name>
    <name evidence="2" type="ORF">GNLVRS01_PISO0J15057g</name>
</gene>
<evidence type="ECO:0000259" key="1">
    <source>
        <dbReference type="PROSITE" id="PS51462"/>
    </source>
</evidence>
<dbReference type="AlphaFoldDB" id="G8YCZ8"/>
<reference evidence="2 3" key="1">
    <citation type="journal article" date="2012" name="G3 (Bethesda)">
        <title>Pichia sorbitophila, an interspecies yeast hybrid reveals early steps of genome resolution following polyploidization.</title>
        <authorList>
            <person name="Leh Louis V."/>
            <person name="Despons L."/>
            <person name="Friedrich A."/>
            <person name="Martin T."/>
            <person name="Durrens P."/>
            <person name="Casaregola S."/>
            <person name="Neuveglise C."/>
            <person name="Fairhead C."/>
            <person name="Marck C."/>
            <person name="Cruz J.A."/>
            <person name="Straub M.L."/>
            <person name="Kugler V."/>
            <person name="Sacerdot C."/>
            <person name="Uzunov Z."/>
            <person name="Thierry A."/>
            <person name="Weiss S."/>
            <person name="Bleykasten C."/>
            <person name="De Montigny J."/>
            <person name="Jacques N."/>
            <person name="Jung P."/>
            <person name="Lemaire M."/>
            <person name="Mallet S."/>
            <person name="Morel G."/>
            <person name="Richard G.F."/>
            <person name="Sarkar A."/>
            <person name="Savel G."/>
            <person name="Schacherer J."/>
            <person name="Seret M.L."/>
            <person name="Talla E."/>
            <person name="Samson G."/>
            <person name="Jubin C."/>
            <person name="Poulain J."/>
            <person name="Vacherie B."/>
            <person name="Barbe V."/>
            <person name="Pelletier E."/>
            <person name="Sherman D.J."/>
            <person name="Westhof E."/>
            <person name="Weissenbach J."/>
            <person name="Baret P.V."/>
            <person name="Wincker P."/>
            <person name="Gaillardin C."/>
            <person name="Dujon B."/>
            <person name="Souciet J.L."/>
        </authorList>
    </citation>
    <scope>NUCLEOTIDE SEQUENCE [LARGE SCALE GENOMIC DNA]</scope>
    <source>
        <strain evidence="3">ATCC MYA-4447 / BCRC 22081 / CBS 7064 / NBRC 10061 / NRRL Y-12695</strain>
    </source>
</reference>
<dbReference type="InterPro" id="IPR031804">
    <property type="entry name" value="DUF4743"/>
</dbReference>
<sequence length="308" mass="35844">MQEMTFLSLIDKVDTFPYGSSDPYYQLLTHDKKACLGYIHPNVIEYLKDEKDLVTIQKEKKLILGSHLDTMEKRNTAFRIITSKLRSQPEFDELDKGWRNELYTIYYPTHKPYMLVERAFSTFMGVITYGVHMNGFVPPEKSSNGKLKMWIPRRSSTKPTYPNMLDNTVAGGLGYPHGIMETVIKECFEEAGLEDDFVKKHIRSADVLSYIYLPHPHNVQPEVEYIFDIVFDNENEVLPEPQDGEAQDFNLLDIDTIIEKLKNNEFKPNCALVIINFLQRHGYITPELESDYLEITHRSHRKLPFPTI</sequence>
<dbReference type="PANTHER" id="PTHR13622">
    <property type="entry name" value="THIAMIN PYROPHOSPHOKINASE"/>
    <property type="match status" value="1"/>
</dbReference>
<dbReference type="OMA" id="VPLQTMY"/>
<evidence type="ECO:0000313" key="3">
    <source>
        <dbReference type="Proteomes" id="UP000005222"/>
    </source>
</evidence>
<dbReference type="PANTHER" id="PTHR13622:SF8">
    <property type="entry name" value="THIAMIN PYROPHOSPHOKINASE 1"/>
    <property type="match status" value="1"/>
</dbReference>
<dbReference type="OrthoDB" id="10261522at2759"/>
<dbReference type="Gene3D" id="3.90.79.10">
    <property type="entry name" value="Nucleoside Triphosphate Pyrophosphohydrolase"/>
    <property type="match status" value="1"/>
</dbReference>
<dbReference type="CDD" id="cd03676">
    <property type="entry name" value="NUDIX_Tnr3_like"/>
    <property type="match status" value="1"/>
</dbReference>
<dbReference type="PROSITE" id="PS51462">
    <property type="entry name" value="NUDIX"/>
    <property type="match status" value="1"/>
</dbReference>
<dbReference type="InterPro" id="IPR000086">
    <property type="entry name" value="NUDIX_hydrolase_dom"/>
</dbReference>
<dbReference type="GO" id="GO:0044715">
    <property type="term" value="F:8-oxo-dGDP phosphatase activity"/>
    <property type="evidence" value="ECO:0007669"/>
    <property type="project" value="TreeGrafter"/>
</dbReference>
<proteinExistence type="predicted"/>